<protein>
    <submittedName>
        <fullName evidence="2">Uncharacterized protein</fullName>
    </submittedName>
</protein>
<name>A0A7N0VE05_KALFE</name>
<feature type="compositionally biased region" description="Basic residues" evidence="1">
    <location>
        <begin position="120"/>
        <end position="130"/>
    </location>
</feature>
<feature type="region of interest" description="Disordered" evidence="1">
    <location>
        <begin position="154"/>
        <end position="173"/>
    </location>
</feature>
<sequence length="214" mass="24485">MNTINSILLCLRNSNYKIFNLFCLIWFDERDCVFTNWGLWLNIKMRRREERRRRLHEALLDMLYPPPSPLPASSPPPTVEVEINDDEARDRLVDQIPDELDEERSSGPSSEGGGDGKLTRAQRKRLRKRKLREDSVRRGNMIGPLLQATAQVDDPQGVRPNAPHNCNLRGESEEPGIVRCGSNIKVKHRRRARKLAKTKKESVNAENQGGLSLP</sequence>
<dbReference type="Gramene" id="Kaladp0566s0005.2.v1.1">
    <property type="protein sequence ID" value="Kaladp0566s0005.2.v1.1"/>
    <property type="gene ID" value="Kaladp0566s0005.v1.1"/>
</dbReference>
<proteinExistence type="predicted"/>
<feature type="region of interest" description="Disordered" evidence="1">
    <location>
        <begin position="188"/>
        <end position="214"/>
    </location>
</feature>
<dbReference type="EnsemblPlants" id="Kaladp0566s0005.1.v1.1">
    <property type="protein sequence ID" value="Kaladp0566s0005.1.v1.1"/>
    <property type="gene ID" value="Kaladp0566s0005.v1.1"/>
</dbReference>
<keyword evidence="3" id="KW-1185">Reference proteome</keyword>
<reference evidence="2" key="1">
    <citation type="submission" date="2021-01" db="UniProtKB">
        <authorList>
            <consortium name="EnsemblPlants"/>
        </authorList>
    </citation>
    <scope>IDENTIFICATION</scope>
</reference>
<evidence type="ECO:0000313" key="2">
    <source>
        <dbReference type="EnsemblPlants" id="Kaladp0566s0005.1.v1.1"/>
    </source>
</evidence>
<feature type="compositionally biased region" description="Basic residues" evidence="1">
    <location>
        <begin position="188"/>
        <end position="197"/>
    </location>
</feature>
<evidence type="ECO:0000256" key="1">
    <source>
        <dbReference type="SAM" id="MobiDB-lite"/>
    </source>
</evidence>
<feature type="region of interest" description="Disordered" evidence="1">
    <location>
        <begin position="97"/>
        <end position="135"/>
    </location>
</feature>
<accession>A0A7N0VE05</accession>
<organism evidence="2 3">
    <name type="scientific">Kalanchoe fedtschenkoi</name>
    <name type="common">Lavender scallops</name>
    <name type="synonym">South American air plant</name>
    <dbReference type="NCBI Taxonomy" id="63787"/>
    <lineage>
        <taxon>Eukaryota</taxon>
        <taxon>Viridiplantae</taxon>
        <taxon>Streptophyta</taxon>
        <taxon>Embryophyta</taxon>
        <taxon>Tracheophyta</taxon>
        <taxon>Spermatophyta</taxon>
        <taxon>Magnoliopsida</taxon>
        <taxon>eudicotyledons</taxon>
        <taxon>Gunneridae</taxon>
        <taxon>Pentapetalae</taxon>
        <taxon>Saxifragales</taxon>
        <taxon>Crassulaceae</taxon>
        <taxon>Kalanchoe</taxon>
    </lineage>
</organism>
<evidence type="ECO:0000313" key="3">
    <source>
        <dbReference type="Proteomes" id="UP000594263"/>
    </source>
</evidence>
<dbReference type="AlphaFoldDB" id="A0A7N0VE05"/>
<dbReference type="EnsemblPlants" id="Kaladp0566s0005.2.v1.1">
    <property type="protein sequence ID" value="Kaladp0566s0005.2.v1.1"/>
    <property type="gene ID" value="Kaladp0566s0005.v1.1"/>
</dbReference>
<dbReference type="Gramene" id="Kaladp0566s0005.1.v1.1">
    <property type="protein sequence ID" value="Kaladp0566s0005.1.v1.1"/>
    <property type="gene ID" value="Kaladp0566s0005.v1.1"/>
</dbReference>
<feature type="compositionally biased region" description="Polar residues" evidence="1">
    <location>
        <begin position="204"/>
        <end position="214"/>
    </location>
</feature>
<dbReference type="Proteomes" id="UP000594263">
    <property type="component" value="Unplaced"/>
</dbReference>